<dbReference type="Pfam" id="PF03203">
    <property type="entry name" value="MerC"/>
    <property type="match status" value="1"/>
</dbReference>
<reference evidence="2 3" key="1">
    <citation type="submission" date="2020-05" db="EMBL/GenBank/DDBJ databases">
        <title>Horizontal transmission and recombination maintain forever young bacterial symbiont genomes.</title>
        <authorList>
            <person name="Russell S.L."/>
            <person name="Pepper-Tunick E."/>
            <person name="Svedberg J."/>
            <person name="Byrne A."/>
            <person name="Ruelas Castillo J."/>
            <person name="Vollmers C."/>
            <person name="Beinart R.A."/>
            <person name="Corbett-Detig R."/>
        </authorList>
    </citation>
    <scope>NUCLEOTIDE SEQUENCE [LARGE SCALE GENOMIC DNA]</scope>
    <source>
        <strain evidence="2">4727-3</strain>
    </source>
</reference>
<dbReference type="InterPro" id="IPR004891">
    <property type="entry name" value="Mercury-R_MerC"/>
</dbReference>
<gene>
    <name evidence="2" type="ORF">H0A75_01565</name>
</gene>
<dbReference type="EMBL" id="JACCHS010000016">
    <property type="protein sequence ID" value="NYT46562.1"/>
    <property type="molecule type" value="Genomic_DNA"/>
</dbReference>
<organism evidence="2 3">
    <name type="scientific">Candidatus Methanofishera endochildressiae</name>
    <dbReference type="NCBI Taxonomy" id="2738884"/>
    <lineage>
        <taxon>Bacteria</taxon>
        <taxon>Pseudomonadati</taxon>
        <taxon>Pseudomonadota</taxon>
        <taxon>Gammaproteobacteria</taxon>
        <taxon>Candidatus Methanofishera</taxon>
    </lineage>
</organism>
<feature type="transmembrane region" description="Helical" evidence="1">
    <location>
        <begin position="12"/>
        <end position="33"/>
    </location>
</feature>
<dbReference type="GO" id="GO:0015097">
    <property type="term" value="F:mercury ion transmembrane transporter activity"/>
    <property type="evidence" value="ECO:0007669"/>
    <property type="project" value="InterPro"/>
</dbReference>
<evidence type="ECO:0000313" key="3">
    <source>
        <dbReference type="Proteomes" id="UP000537890"/>
    </source>
</evidence>
<protein>
    <submittedName>
        <fullName evidence="2">MerC domain-containing protein</fullName>
    </submittedName>
</protein>
<sequence>MITTQEITDKFAISLSLLCAIHCLALPVMLVLLPSLTALQLDNEAFHHWMIMAVLPTSIYALTLGCKKHKRYSLLFLGLTGLLLLVLAVLLGEDITGEYGEKILTVLGATLIASGHYFNFRLCQQHTNCDCSYELNS</sequence>
<feature type="transmembrane region" description="Helical" evidence="1">
    <location>
        <begin position="45"/>
        <end position="65"/>
    </location>
</feature>
<evidence type="ECO:0000256" key="1">
    <source>
        <dbReference type="SAM" id="Phobius"/>
    </source>
</evidence>
<name>A0A7Z0MNN3_9GAMM</name>
<dbReference type="GO" id="GO:0016020">
    <property type="term" value="C:membrane"/>
    <property type="evidence" value="ECO:0007669"/>
    <property type="project" value="InterPro"/>
</dbReference>
<keyword evidence="1" id="KW-0472">Membrane</keyword>
<accession>A0A7Z0MNN3</accession>
<feature type="non-terminal residue" evidence="2">
    <location>
        <position position="137"/>
    </location>
</feature>
<keyword evidence="1" id="KW-1133">Transmembrane helix</keyword>
<evidence type="ECO:0000313" key="2">
    <source>
        <dbReference type="EMBL" id="NYT46562.1"/>
    </source>
</evidence>
<keyword evidence="1" id="KW-0812">Transmembrane</keyword>
<feature type="transmembrane region" description="Helical" evidence="1">
    <location>
        <begin position="72"/>
        <end position="91"/>
    </location>
</feature>
<feature type="transmembrane region" description="Helical" evidence="1">
    <location>
        <begin position="103"/>
        <end position="120"/>
    </location>
</feature>
<dbReference type="AlphaFoldDB" id="A0A7Z0MNN3"/>
<dbReference type="Proteomes" id="UP000537890">
    <property type="component" value="Unassembled WGS sequence"/>
</dbReference>
<proteinExistence type="predicted"/>
<comment type="caution">
    <text evidence="2">The sequence shown here is derived from an EMBL/GenBank/DDBJ whole genome shotgun (WGS) entry which is preliminary data.</text>
</comment>